<evidence type="ECO:0000313" key="1">
    <source>
        <dbReference type="EMBL" id="CAA2104204.1"/>
    </source>
</evidence>
<dbReference type="CDD" id="cd07177">
    <property type="entry name" value="terB_like"/>
    <property type="match status" value="1"/>
</dbReference>
<organism evidence="1">
    <name type="scientific">Methylobacterium bullatum</name>
    <dbReference type="NCBI Taxonomy" id="570505"/>
    <lineage>
        <taxon>Bacteria</taxon>
        <taxon>Pseudomonadati</taxon>
        <taxon>Pseudomonadota</taxon>
        <taxon>Alphaproteobacteria</taxon>
        <taxon>Hyphomicrobiales</taxon>
        <taxon>Methylobacteriaceae</taxon>
        <taxon>Methylobacterium</taxon>
    </lineage>
</organism>
<accession>A0A679IZ76</accession>
<sequence>MVVIVAVIGIVGAVLFWIIRAHGTATALREVNRDTKGLQRRAKSTLEEIIGTPLKRVRDVRLAAVILMIQMVRTGSPVTAAEKTKILEFMDSPLQIDSISAMFERAWTYTEARRPFSLVADELLPLLRDNLTEAERLHFIDMLSQVASAHSAASELQREAIVRLKRRLTGGSPALKASRAGDFGR</sequence>
<dbReference type="AlphaFoldDB" id="A0A679IZ76"/>
<dbReference type="EMBL" id="LR743504">
    <property type="protein sequence ID" value="CAA2104204.1"/>
    <property type="molecule type" value="Genomic_DNA"/>
</dbReference>
<proteinExistence type="predicted"/>
<reference evidence="1" key="1">
    <citation type="submission" date="2019-12" db="EMBL/GenBank/DDBJ databases">
        <authorList>
            <person name="Cremers G."/>
        </authorList>
    </citation>
    <scope>NUCLEOTIDE SEQUENCE</scope>
    <source>
        <strain evidence="1">Mbul1</strain>
    </source>
</reference>
<gene>
    <name evidence="1" type="ORF">MBUL_02589</name>
</gene>
<dbReference type="InterPro" id="IPR029024">
    <property type="entry name" value="TerB-like"/>
</dbReference>
<dbReference type="SUPFAM" id="SSF158682">
    <property type="entry name" value="TerB-like"/>
    <property type="match status" value="1"/>
</dbReference>
<protein>
    <submittedName>
        <fullName evidence="1">Uncharacterized protein</fullName>
    </submittedName>
</protein>
<name>A0A679IZ76_9HYPH</name>